<evidence type="ECO:0000256" key="3">
    <source>
        <dbReference type="SAM" id="SignalP"/>
    </source>
</evidence>
<reference evidence="4" key="2">
    <citation type="submission" date="2023-01" db="EMBL/GenBank/DDBJ databases">
        <authorList>
            <person name="Sun Q."/>
            <person name="Evtushenko L."/>
        </authorList>
    </citation>
    <scope>NUCLEOTIDE SEQUENCE</scope>
    <source>
        <strain evidence="4">VKM Ac-1940</strain>
    </source>
</reference>
<organism evidence="4 5">
    <name type="scientific">Microbacterium dextranolyticum</name>
    <dbReference type="NCBI Taxonomy" id="36806"/>
    <lineage>
        <taxon>Bacteria</taxon>
        <taxon>Bacillati</taxon>
        <taxon>Actinomycetota</taxon>
        <taxon>Actinomycetes</taxon>
        <taxon>Micrococcales</taxon>
        <taxon>Microbacteriaceae</taxon>
        <taxon>Microbacterium</taxon>
    </lineage>
</organism>
<dbReference type="EMBL" id="BSER01000001">
    <property type="protein sequence ID" value="GLJ94138.1"/>
    <property type="molecule type" value="Genomic_DNA"/>
</dbReference>
<dbReference type="InterPro" id="IPR050490">
    <property type="entry name" value="Bact_solute-bd_prot1"/>
</dbReference>
<dbReference type="PANTHER" id="PTHR43649">
    <property type="entry name" value="ARABINOSE-BINDING PROTEIN-RELATED"/>
    <property type="match status" value="1"/>
</dbReference>
<dbReference type="PANTHER" id="PTHR43649:SF29">
    <property type="entry name" value="OSMOPROTECTIVE COMPOUNDS-BINDING PROTEIN GGTB"/>
    <property type="match status" value="1"/>
</dbReference>
<dbReference type="RefSeq" id="WP_271202419.1">
    <property type="nucleotide sequence ID" value="NZ_BAAAUR010000002.1"/>
</dbReference>
<dbReference type="SUPFAM" id="SSF53850">
    <property type="entry name" value="Periplasmic binding protein-like II"/>
    <property type="match status" value="1"/>
</dbReference>
<dbReference type="Proteomes" id="UP001142291">
    <property type="component" value="Unassembled WGS sequence"/>
</dbReference>
<keyword evidence="5" id="KW-1185">Reference proteome</keyword>
<feature type="signal peptide" evidence="3">
    <location>
        <begin position="1"/>
        <end position="28"/>
    </location>
</feature>
<evidence type="ECO:0000313" key="5">
    <source>
        <dbReference type="Proteomes" id="UP001142291"/>
    </source>
</evidence>
<keyword evidence="2" id="KW-0813">Transport</keyword>
<gene>
    <name evidence="4" type="ORF">GCM10017591_01990</name>
</gene>
<proteinExistence type="inferred from homology"/>
<reference evidence="4" key="1">
    <citation type="journal article" date="2014" name="Int. J. Syst. Evol. Microbiol.">
        <title>Complete genome sequence of Corynebacterium casei LMG S-19264T (=DSM 44701T), isolated from a smear-ripened cheese.</title>
        <authorList>
            <consortium name="US DOE Joint Genome Institute (JGI-PGF)"/>
            <person name="Walter F."/>
            <person name="Albersmeier A."/>
            <person name="Kalinowski J."/>
            <person name="Ruckert C."/>
        </authorList>
    </citation>
    <scope>NUCLEOTIDE SEQUENCE</scope>
    <source>
        <strain evidence="4">VKM Ac-1940</strain>
    </source>
</reference>
<evidence type="ECO:0000256" key="2">
    <source>
        <dbReference type="ARBA" id="ARBA00022448"/>
    </source>
</evidence>
<sequence length="449" mass="46581">MNTTLRGASVAALAVAGLVLAGCSTATAGAPASTGSLQPLADDQKVQIVFESYNLANVGTWADTINGLLDEFRAAHPGITVVAQPSDTAAGTAASVQKQLLAGAAPDVAQLTFNELDFAATQLGAQNLTSLVGEQGLSDQFGGEYPYHPRAATLADWNGATYGVPYVFSTPVMWLDEAKFAAAGIDPATVDLSTWDAVADAAAKITAATGAPSLSVSCVVTGGSWCMQGLFRSHGAQVLSDDRATIGFGSDDAVATVKTFRDMYDRGILSNDNATSQYEAFAQGKTAIHINTSALQGAFMKGAKAGGWALSARTLPAFAGHEVVPTNSGSFLAMFSTDPAKQAAAWELMQFMTSPHAYEAISTKIGYLPLRSSMTEGSGPLAAWVAQNPLVKPSLQQLDSLQPWVSYPGNSYAQVDQVLATAIEQSVFYGADPASTMTDAATRAQGLIK</sequence>
<dbReference type="PROSITE" id="PS51257">
    <property type="entry name" value="PROKAR_LIPOPROTEIN"/>
    <property type="match status" value="1"/>
</dbReference>
<protein>
    <submittedName>
        <fullName evidence="4">ABC transporter substrate-binding protein</fullName>
    </submittedName>
</protein>
<dbReference type="Gene3D" id="3.40.190.10">
    <property type="entry name" value="Periplasmic binding protein-like II"/>
    <property type="match status" value="2"/>
</dbReference>
<dbReference type="InterPro" id="IPR006059">
    <property type="entry name" value="SBP"/>
</dbReference>
<comment type="similarity">
    <text evidence="1">Belongs to the bacterial solute-binding protein 1 family.</text>
</comment>
<comment type="caution">
    <text evidence="4">The sequence shown here is derived from an EMBL/GenBank/DDBJ whole genome shotgun (WGS) entry which is preliminary data.</text>
</comment>
<name>A0A9W6HKE9_9MICO</name>
<dbReference type="AlphaFoldDB" id="A0A9W6HKE9"/>
<evidence type="ECO:0000256" key="1">
    <source>
        <dbReference type="ARBA" id="ARBA00008520"/>
    </source>
</evidence>
<dbReference type="Pfam" id="PF13416">
    <property type="entry name" value="SBP_bac_8"/>
    <property type="match status" value="1"/>
</dbReference>
<accession>A0A9W6HKE9</accession>
<evidence type="ECO:0000313" key="4">
    <source>
        <dbReference type="EMBL" id="GLJ94138.1"/>
    </source>
</evidence>
<keyword evidence="3" id="KW-0732">Signal</keyword>
<feature type="chain" id="PRO_5040771580" evidence="3">
    <location>
        <begin position="29"/>
        <end position="449"/>
    </location>
</feature>